<feature type="transmembrane region" description="Helical" evidence="2">
    <location>
        <begin position="205"/>
        <end position="225"/>
    </location>
</feature>
<dbReference type="HOGENOM" id="CLU_053753_0_0_1"/>
<proteinExistence type="predicted"/>
<gene>
    <name evidence="3" type="ORF">HETIRDRAFT_61294</name>
</gene>
<keyword evidence="2" id="KW-0812">Transmembrane</keyword>
<feature type="region of interest" description="Disordered" evidence="1">
    <location>
        <begin position="1"/>
        <end position="93"/>
    </location>
</feature>
<dbReference type="GeneID" id="20678550"/>
<evidence type="ECO:0000256" key="2">
    <source>
        <dbReference type="SAM" id="Phobius"/>
    </source>
</evidence>
<evidence type="ECO:0000313" key="3">
    <source>
        <dbReference type="EMBL" id="ETW82178.1"/>
    </source>
</evidence>
<evidence type="ECO:0000256" key="1">
    <source>
        <dbReference type="SAM" id="MobiDB-lite"/>
    </source>
</evidence>
<feature type="compositionally biased region" description="Polar residues" evidence="1">
    <location>
        <begin position="44"/>
        <end position="58"/>
    </location>
</feature>
<keyword evidence="4" id="KW-1185">Reference proteome</keyword>
<dbReference type="eggNOG" id="ENOG502S4QJ">
    <property type="taxonomic scope" value="Eukaryota"/>
</dbReference>
<evidence type="ECO:0000313" key="4">
    <source>
        <dbReference type="Proteomes" id="UP000030671"/>
    </source>
</evidence>
<keyword evidence="2" id="KW-0472">Membrane</keyword>
<dbReference type="AlphaFoldDB" id="W4K8R8"/>
<reference evidence="3 4" key="1">
    <citation type="journal article" date="2012" name="New Phytol.">
        <title>Insight into trade-off between wood decay and parasitism from the genome of a fungal forest pathogen.</title>
        <authorList>
            <person name="Olson A."/>
            <person name="Aerts A."/>
            <person name="Asiegbu F."/>
            <person name="Belbahri L."/>
            <person name="Bouzid O."/>
            <person name="Broberg A."/>
            <person name="Canback B."/>
            <person name="Coutinho P.M."/>
            <person name="Cullen D."/>
            <person name="Dalman K."/>
            <person name="Deflorio G."/>
            <person name="van Diepen L.T."/>
            <person name="Dunand C."/>
            <person name="Duplessis S."/>
            <person name="Durling M."/>
            <person name="Gonthier P."/>
            <person name="Grimwood J."/>
            <person name="Fossdal C.G."/>
            <person name="Hansson D."/>
            <person name="Henrissat B."/>
            <person name="Hietala A."/>
            <person name="Himmelstrand K."/>
            <person name="Hoffmeister D."/>
            <person name="Hogberg N."/>
            <person name="James T.Y."/>
            <person name="Karlsson M."/>
            <person name="Kohler A."/>
            <person name="Kues U."/>
            <person name="Lee Y.H."/>
            <person name="Lin Y.C."/>
            <person name="Lind M."/>
            <person name="Lindquist E."/>
            <person name="Lombard V."/>
            <person name="Lucas S."/>
            <person name="Lunden K."/>
            <person name="Morin E."/>
            <person name="Murat C."/>
            <person name="Park J."/>
            <person name="Raffaello T."/>
            <person name="Rouze P."/>
            <person name="Salamov A."/>
            <person name="Schmutz J."/>
            <person name="Solheim H."/>
            <person name="Stahlberg J."/>
            <person name="Velez H."/>
            <person name="de Vries R.P."/>
            <person name="Wiebenga A."/>
            <person name="Woodward S."/>
            <person name="Yakovlev I."/>
            <person name="Garbelotto M."/>
            <person name="Martin F."/>
            <person name="Grigoriev I.V."/>
            <person name="Stenlid J."/>
        </authorList>
    </citation>
    <scope>NUCLEOTIDE SEQUENCE [LARGE SCALE GENOMIC DNA]</scope>
    <source>
        <strain evidence="3 4">TC 32-1</strain>
    </source>
</reference>
<protein>
    <submittedName>
        <fullName evidence="3">Uncharacterized protein</fullName>
    </submittedName>
</protein>
<organism evidence="3 4">
    <name type="scientific">Heterobasidion irregulare (strain TC 32-1)</name>
    <dbReference type="NCBI Taxonomy" id="747525"/>
    <lineage>
        <taxon>Eukaryota</taxon>
        <taxon>Fungi</taxon>
        <taxon>Dikarya</taxon>
        <taxon>Basidiomycota</taxon>
        <taxon>Agaricomycotina</taxon>
        <taxon>Agaricomycetes</taxon>
        <taxon>Russulales</taxon>
        <taxon>Bondarzewiaceae</taxon>
        <taxon>Heterobasidion</taxon>
        <taxon>Heterobasidion annosum species complex</taxon>
    </lineage>
</organism>
<dbReference type="STRING" id="747525.W4K8R8"/>
<sequence length="391" mass="42741">MEYDRKSAVSSFYGGRPSGDALNRDYSSPPPTAPPDGRARRDSASSFFNPNAGNTSRPSADVLRGQSAGYNRQSFFDAGRQEPIKGGYNDEEAHGNDAGWDVFADFNNTGPRYSTAFGLGQSEASYHQLPPHGTPSKLDDDLSTVGPVEMVTVPALGPEWKASELRDMTKAGKSEKKAERRSRQWKEFNRGQRGLLGRKWLTRRVCVFIGFGLIVAIGIVLAFTIPRVPGFELNGRTPLQSASGDFNSSIPIQFSRIPTNFSFPAVADLQIDTGSNFLPLTFNSLHATVFDLDSLREVGHGEMGKTTLPAKTFSNIQMPLNFTYTTVNTTDTTWTNWYDACRNKALINGDRPGLRFTLNIAFKIAGLPSQHQTSTSVTNAPCPIELSANAP</sequence>
<dbReference type="RefSeq" id="XP_009545869.1">
    <property type="nucleotide sequence ID" value="XM_009547574.1"/>
</dbReference>
<dbReference type="EMBL" id="KI925458">
    <property type="protein sequence ID" value="ETW82178.1"/>
    <property type="molecule type" value="Genomic_DNA"/>
</dbReference>
<dbReference type="KEGG" id="hir:HETIRDRAFT_61294"/>
<dbReference type="OrthoDB" id="5582002at2759"/>
<dbReference type="Proteomes" id="UP000030671">
    <property type="component" value="Unassembled WGS sequence"/>
</dbReference>
<name>W4K8R8_HETIT</name>
<keyword evidence="2" id="KW-1133">Transmembrane helix</keyword>
<dbReference type="InParanoid" id="W4K8R8"/>
<accession>W4K8R8</accession>